<protein>
    <submittedName>
        <fullName evidence="2">Uncharacterized protein LOC108557643</fullName>
    </submittedName>
</protein>
<dbReference type="RefSeq" id="XP_017769729.1">
    <property type="nucleotide sequence ID" value="XM_017914240.1"/>
</dbReference>
<reference evidence="2" key="1">
    <citation type="submission" date="2025-08" db="UniProtKB">
        <authorList>
            <consortium name="RefSeq"/>
        </authorList>
    </citation>
    <scope>IDENTIFICATION</scope>
    <source>
        <tissue evidence="2">Whole Larva</tissue>
    </source>
</reference>
<accession>A0ABM1M579</accession>
<dbReference type="Proteomes" id="UP000695000">
    <property type="component" value="Unplaced"/>
</dbReference>
<proteinExistence type="predicted"/>
<organism evidence="1 2">
    <name type="scientific">Nicrophorus vespilloides</name>
    <name type="common">Boreal carrion beetle</name>
    <dbReference type="NCBI Taxonomy" id="110193"/>
    <lineage>
        <taxon>Eukaryota</taxon>
        <taxon>Metazoa</taxon>
        <taxon>Ecdysozoa</taxon>
        <taxon>Arthropoda</taxon>
        <taxon>Hexapoda</taxon>
        <taxon>Insecta</taxon>
        <taxon>Pterygota</taxon>
        <taxon>Neoptera</taxon>
        <taxon>Endopterygota</taxon>
        <taxon>Coleoptera</taxon>
        <taxon>Polyphaga</taxon>
        <taxon>Staphyliniformia</taxon>
        <taxon>Silphidae</taxon>
        <taxon>Nicrophorinae</taxon>
        <taxon>Nicrophorus</taxon>
    </lineage>
</organism>
<evidence type="ECO:0000313" key="2">
    <source>
        <dbReference type="RefSeq" id="XP_017769729.1"/>
    </source>
</evidence>
<dbReference type="GeneID" id="108557643"/>
<keyword evidence="1" id="KW-1185">Reference proteome</keyword>
<sequence>MEEAYCTRKIPLRRSISSIGFNSTNTNVGIREAKSFTGALEELKHVEKQKRQECKEAEHITKEVSTDKVFVVRHEMLNYRGKQYSMSDIATRWKKDCRMWLWKGNFTKRNKSVSDIKERMQSLRLPSSEAFQRIS</sequence>
<name>A0ABM1M579_NICVS</name>
<evidence type="ECO:0000313" key="1">
    <source>
        <dbReference type="Proteomes" id="UP000695000"/>
    </source>
</evidence>
<gene>
    <name evidence="2" type="primary">LOC108557643</name>
</gene>